<evidence type="ECO:0000256" key="3">
    <source>
        <dbReference type="ARBA" id="ARBA00009734"/>
    </source>
</evidence>
<dbReference type="Pfam" id="PF07955">
    <property type="entry name" value="DUF1687"/>
    <property type="match status" value="1"/>
</dbReference>
<sequence length="143" mass="15813">MFRFHKTLDIITLFHKANSPASMRVAALLKQVSALCSTSATEDQASDHSAQAELERRDPFELNITEEPPTPDQLQTILDYVGPKGIPSIIKGAADKKEALKKFQENADNFQRPVVVDWNNGKAIAGDNKSAILKMLNVLPKNQ</sequence>
<dbReference type="AlphaFoldDB" id="A0AAN6N5A4"/>
<dbReference type="PANTHER" id="PTHR28071:SF1">
    <property type="entry name" value="REDOX PROTEIN FMP46, MITOCHONDRIAL-RELATED"/>
    <property type="match status" value="1"/>
</dbReference>
<dbReference type="PANTHER" id="PTHR28071">
    <property type="entry name" value="REDOX PROTEIN FMP46, MITOCHONDRIAL-RELATED"/>
    <property type="match status" value="1"/>
</dbReference>
<evidence type="ECO:0000256" key="4">
    <source>
        <dbReference type="ARBA" id="ARBA00022946"/>
    </source>
</evidence>
<evidence type="ECO:0000256" key="5">
    <source>
        <dbReference type="ARBA" id="ARBA00023002"/>
    </source>
</evidence>
<dbReference type="Gene3D" id="3.40.30.10">
    <property type="entry name" value="Glutaredoxin"/>
    <property type="match status" value="1"/>
</dbReference>
<evidence type="ECO:0000256" key="1">
    <source>
        <dbReference type="ARBA" id="ARBA00002963"/>
    </source>
</evidence>
<dbReference type="EMBL" id="MU853811">
    <property type="protein sequence ID" value="KAK3939436.1"/>
    <property type="molecule type" value="Genomic_DNA"/>
</dbReference>
<name>A0AAN6N5A4_9PEZI</name>
<keyword evidence="8" id="KW-1185">Reference proteome</keyword>
<evidence type="ECO:0000256" key="2">
    <source>
        <dbReference type="ARBA" id="ARBA00004173"/>
    </source>
</evidence>
<keyword evidence="4" id="KW-0809">Transit peptide</keyword>
<dbReference type="InterPro" id="IPR012882">
    <property type="entry name" value="Fmp46"/>
</dbReference>
<gene>
    <name evidence="7" type="ORF">QBC46DRAFT_387873</name>
</gene>
<proteinExistence type="inferred from homology"/>
<dbReference type="SUPFAM" id="SSF52833">
    <property type="entry name" value="Thioredoxin-like"/>
    <property type="match status" value="1"/>
</dbReference>
<protein>
    <submittedName>
        <fullName evidence="7">Thioredoxin-like protein</fullName>
    </submittedName>
</protein>
<evidence type="ECO:0000256" key="6">
    <source>
        <dbReference type="ARBA" id="ARBA00023128"/>
    </source>
</evidence>
<evidence type="ECO:0000313" key="7">
    <source>
        <dbReference type="EMBL" id="KAK3939436.1"/>
    </source>
</evidence>
<evidence type="ECO:0000313" key="8">
    <source>
        <dbReference type="Proteomes" id="UP001303473"/>
    </source>
</evidence>
<comment type="caution">
    <text evidence="7">The sequence shown here is derived from an EMBL/GenBank/DDBJ whole genome shotgun (WGS) entry which is preliminary data.</text>
</comment>
<keyword evidence="5" id="KW-0560">Oxidoreductase</keyword>
<organism evidence="7 8">
    <name type="scientific">Diplogelasinospora grovesii</name>
    <dbReference type="NCBI Taxonomy" id="303347"/>
    <lineage>
        <taxon>Eukaryota</taxon>
        <taxon>Fungi</taxon>
        <taxon>Dikarya</taxon>
        <taxon>Ascomycota</taxon>
        <taxon>Pezizomycotina</taxon>
        <taxon>Sordariomycetes</taxon>
        <taxon>Sordariomycetidae</taxon>
        <taxon>Sordariales</taxon>
        <taxon>Diplogelasinosporaceae</taxon>
        <taxon>Diplogelasinospora</taxon>
    </lineage>
</organism>
<dbReference type="GO" id="GO:0016491">
    <property type="term" value="F:oxidoreductase activity"/>
    <property type="evidence" value="ECO:0007669"/>
    <property type="project" value="UniProtKB-KW"/>
</dbReference>
<accession>A0AAN6N5A4</accession>
<comment type="similarity">
    <text evidence="3">Belongs to the FMP46 family.</text>
</comment>
<dbReference type="GO" id="GO:0005739">
    <property type="term" value="C:mitochondrion"/>
    <property type="evidence" value="ECO:0007669"/>
    <property type="project" value="UniProtKB-SubCell"/>
</dbReference>
<comment type="function">
    <text evidence="1">Putative mitochondrial redox protein which could be involved in the reduction of small toxic molecules.</text>
</comment>
<keyword evidence="6" id="KW-0496">Mitochondrion</keyword>
<dbReference type="InterPro" id="IPR036249">
    <property type="entry name" value="Thioredoxin-like_sf"/>
</dbReference>
<comment type="subcellular location">
    <subcellularLocation>
        <location evidence="2">Mitochondrion</location>
    </subcellularLocation>
</comment>
<reference evidence="8" key="1">
    <citation type="journal article" date="2023" name="Mol. Phylogenet. Evol.">
        <title>Genome-scale phylogeny and comparative genomics of the fungal order Sordariales.</title>
        <authorList>
            <person name="Hensen N."/>
            <person name="Bonometti L."/>
            <person name="Westerberg I."/>
            <person name="Brannstrom I.O."/>
            <person name="Guillou S."/>
            <person name="Cros-Aarteil S."/>
            <person name="Calhoun S."/>
            <person name="Haridas S."/>
            <person name="Kuo A."/>
            <person name="Mondo S."/>
            <person name="Pangilinan J."/>
            <person name="Riley R."/>
            <person name="LaButti K."/>
            <person name="Andreopoulos B."/>
            <person name="Lipzen A."/>
            <person name="Chen C."/>
            <person name="Yan M."/>
            <person name="Daum C."/>
            <person name="Ng V."/>
            <person name="Clum A."/>
            <person name="Steindorff A."/>
            <person name="Ohm R.A."/>
            <person name="Martin F."/>
            <person name="Silar P."/>
            <person name="Natvig D.O."/>
            <person name="Lalanne C."/>
            <person name="Gautier V."/>
            <person name="Ament-Velasquez S.L."/>
            <person name="Kruys A."/>
            <person name="Hutchinson M.I."/>
            <person name="Powell A.J."/>
            <person name="Barry K."/>
            <person name="Miller A.N."/>
            <person name="Grigoriev I.V."/>
            <person name="Debuchy R."/>
            <person name="Gladieux P."/>
            <person name="Hiltunen Thoren M."/>
            <person name="Johannesson H."/>
        </authorList>
    </citation>
    <scope>NUCLEOTIDE SEQUENCE [LARGE SCALE GENOMIC DNA]</scope>
    <source>
        <strain evidence="8">CBS 340.73</strain>
    </source>
</reference>
<dbReference type="Proteomes" id="UP001303473">
    <property type="component" value="Unassembled WGS sequence"/>
</dbReference>